<name>A0A1H0IV81_9GAMM</name>
<dbReference type="GO" id="GO:0003723">
    <property type="term" value="F:RNA binding"/>
    <property type="evidence" value="ECO:0007669"/>
    <property type="project" value="UniProtKB-KW"/>
</dbReference>
<dbReference type="EMBL" id="FNIV01000005">
    <property type="protein sequence ID" value="SDO35150.1"/>
    <property type="molecule type" value="Genomic_DNA"/>
</dbReference>
<dbReference type="GO" id="GO:0046872">
    <property type="term" value="F:metal ion binding"/>
    <property type="evidence" value="ECO:0007669"/>
    <property type="project" value="UniProtKB-KW"/>
</dbReference>
<evidence type="ECO:0000313" key="9">
    <source>
        <dbReference type="Proteomes" id="UP000199075"/>
    </source>
</evidence>
<dbReference type="Gene3D" id="3.40.50.10710">
    <property type="entry name" value="Metallo-hydrolase/oxidoreductase"/>
    <property type="match status" value="1"/>
</dbReference>
<dbReference type="Gene3D" id="3.60.15.10">
    <property type="entry name" value="Ribonuclease Z/Hydroxyacylglutathione hydrolase-like"/>
    <property type="match status" value="1"/>
</dbReference>
<dbReference type="PANTHER" id="PTHR43694">
    <property type="entry name" value="RIBONUCLEASE J"/>
    <property type="match status" value="1"/>
</dbReference>
<dbReference type="SMART" id="SM00849">
    <property type="entry name" value="Lactamase_B"/>
    <property type="match status" value="1"/>
</dbReference>
<dbReference type="InterPro" id="IPR001279">
    <property type="entry name" value="Metallo-B-lactamas"/>
</dbReference>
<keyword evidence="4" id="KW-0862">Zinc</keyword>
<dbReference type="Pfam" id="PF00753">
    <property type="entry name" value="Lactamase_B"/>
    <property type="match status" value="1"/>
</dbReference>
<dbReference type="PANTHER" id="PTHR43694:SF1">
    <property type="entry name" value="RIBONUCLEASE J"/>
    <property type="match status" value="1"/>
</dbReference>
<feature type="domain" description="Metallo-beta-lactamase" evidence="7">
    <location>
        <begin position="40"/>
        <end position="221"/>
    </location>
</feature>
<gene>
    <name evidence="8" type="ORF">SAMN04487957_105268</name>
</gene>
<evidence type="ECO:0000313" key="8">
    <source>
        <dbReference type="EMBL" id="SDO35150.1"/>
    </source>
</evidence>
<reference evidence="9" key="1">
    <citation type="submission" date="2016-10" db="EMBL/GenBank/DDBJ databases">
        <authorList>
            <person name="Varghese N."/>
            <person name="Submissions S."/>
        </authorList>
    </citation>
    <scope>NUCLEOTIDE SEQUENCE [LARGE SCALE GENOMIC DNA]</scope>
    <source>
        <strain evidence="9">CGMCC 1.6444</strain>
    </source>
</reference>
<keyword evidence="3" id="KW-0378">Hydrolase</keyword>
<keyword evidence="2" id="KW-0479">Metal-binding</keyword>
<keyword evidence="6" id="KW-0694">RNA-binding</keyword>
<sequence length="573" mass="61877">MTQDAPAAMHKPRVEIRPRRRPPLRFLPLGGCGEIGMNLSLYGFGAREEDEAWIAVDCGMMIRQDLPDTPLQVPNQAGLDALGIVPRALVITHGHEDHIGAVAWLWPTWGCPIHATPLAAGLLRAKFQERGLATDAIRVIEPGEAIEVAPFTLRFLPVPHSIPESCALLITAGEHRVLHTGDWKLDPDPLLGAPIDPATFRALAPLDLVVGDSTNAPLPGESRSEGEVAEALEHTIAHCEGRVVVSCFASNLARVLAIGRAAERCGRRVSLMGRSMERMVAVARGLGYLDDFPPLVPSNDLGYLPPEEVLVIATGSQGEPRAALQRLARGRHRSLELGPGDSVIFSAKAIPGNELLIERLKAGLRHLGVAILDEFNHPELHASGHPAREELRTLYGWVRPRHLLPVHGEPRHQQAHREIAESLGIRAPLSPANGDLIRFDGDGLTLEARHPQPPVIVSQDAVAPLPGLGGRRDVGGRHGSLYLAVSVAATEAGGWTRIGRLMLDGGDAPPFDEDDFADWLDAALAELSAETLADLRLALQPRLIGWFADHLRRLPEIHLQLLAVEMPVVGSPG</sequence>
<dbReference type="CDD" id="cd07714">
    <property type="entry name" value="RNaseJ_MBL-fold"/>
    <property type="match status" value="1"/>
</dbReference>
<dbReference type="GO" id="GO:0004527">
    <property type="term" value="F:exonuclease activity"/>
    <property type="evidence" value="ECO:0007669"/>
    <property type="project" value="UniProtKB-KW"/>
</dbReference>
<protein>
    <submittedName>
        <fullName evidence="8">Ribonuclease J</fullName>
    </submittedName>
</protein>
<evidence type="ECO:0000256" key="6">
    <source>
        <dbReference type="ARBA" id="ARBA00022884"/>
    </source>
</evidence>
<keyword evidence="9" id="KW-1185">Reference proteome</keyword>
<dbReference type="Pfam" id="PF22505">
    <property type="entry name" value="RNase_J_b_CASP"/>
    <property type="match status" value="1"/>
</dbReference>
<dbReference type="STRING" id="419597.SAMN04487957_105268"/>
<evidence type="ECO:0000256" key="4">
    <source>
        <dbReference type="ARBA" id="ARBA00022833"/>
    </source>
</evidence>
<dbReference type="InterPro" id="IPR036866">
    <property type="entry name" value="RibonucZ/Hydroxyglut_hydro"/>
</dbReference>
<evidence type="ECO:0000256" key="5">
    <source>
        <dbReference type="ARBA" id="ARBA00022839"/>
    </source>
</evidence>
<dbReference type="AlphaFoldDB" id="A0A1H0IV81"/>
<evidence type="ECO:0000256" key="3">
    <source>
        <dbReference type="ARBA" id="ARBA00022801"/>
    </source>
</evidence>
<dbReference type="InterPro" id="IPR042173">
    <property type="entry name" value="RNase_J_2"/>
</dbReference>
<proteinExistence type="predicted"/>
<dbReference type="SUPFAM" id="SSF56281">
    <property type="entry name" value="Metallo-hydrolase/oxidoreductase"/>
    <property type="match status" value="1"/>
</dbReference>
<evidence type="ECO:0000256" key="1">
    <source>
        <dbReference type="ARBA" id="ARBA00022722"/>
    </source>
</evidence>
<accession>A0A1H0IV81</accession>
<keyword evidence="5" id="KW-0269">Exonuclease</keyword>
<dbReference type="Pfam" id="PF07521">
    <property type="entry name" value="RMMBL"/>
    <property type="match status" value="1"/>
</dbReference>
<dbReference type="Proteomes" id="UP000199075">
    <property type="component" value="Unassembled WGS sequence"/>
</dbReference>
<evidence type="ECO:0000256" key="2">
    <source>
        <dbReference type="ARBA" id="ARBA00022723"/>
    </source>
</evidence>
<dbReference type="InterPro" id="IPR011108">
    <property type="entry name" value="RMMBL"/>
</dbReference>
<dbReference type="InterPro" id="IPR055132">
    <property type="entry name" value="RNase_J_b_CASP"/>
</dbReference>
<evidence type="ECO:0000259" key="7">
    <source>
        <dbReference type="SMART" id="SM00849"/>
    </source>
</evidence>
<organism evidence="8 9">
    <name type="scientific">Halomonas shengliensis</name>
    <dbReference type="NCBI Taxonomy" id="419597"/>
    <lineage>
        <taxon>Bacteria</taxon>
        <taxon>Pseudomonadati</taxon>
        <taxon>Pseudomonadota</taxon>
        <taxon>Gammaproteobacteria</taxon>
        <taxon>Oceanospirillales</taxon>
        <taxon>Halomonadaceae</taxon>
        <taxon>Halomonas</taxon>
    </lineage>
</organism>
<keyword evidence="1" id="KW-0540">Nuclease</keyword>